<organism evidence="4">
    <name type="scientific">Cupriavidus necator</name>
    <name type="common">Alcaligenes eutrophus</name>
    <name type="synonym">Ralstonia eutropha</name>
    <dbReference type="NCBI Taxonomy" id="106590"/>
    <lineage>
        <taxon>Bacteria</taxon>
        <taxon>Pseudomonadati</taxon>
        <taxon>Pseudomonadota</taxon>
        <taxon>Betaproteobacteria</taxon>
        <taxon>Burkholderiales</taxon>
        <taxon>Burkholderiaceae</taxon>
        <taxon>Cupriavidus</taxon>
    </lineage>
</organism>
<evidence type="ECO:0000256" key="2">
    <source>
        <dbReference type="ARBA" id="ARBA00023002"/>
    </source>
</evidence>
<dbReference type="SUPFAM" id="SSF51735">
    <property type="entry name" value="NAD(P)-binding Rossmann-fold domains"/>
    <property type="match status" value="1"/>
</dbReference>
<proteinExistence type="inferred from homology"/>
<dbReference type="InterPro" id="IPR020904">
    <property type="entry name" value="Sc_DH/Rdtase_CS"/>
</dbReference>
<dbReference type="PANTHER" id="PTHR43639">
    <property type="entry name" value="OXIDOREDUCTASE, SHORT-CHAIN DEHYDROGENASE/REDUCTASE FAMILY (AFU_ORTHOLOGUE AFUA_5G02870)"/>
    <property type="match status" value="1"/>
</dbReference>
<dbReference type="EC" id="1.1.1.159" evidence="4"/>
<protein>
    <submittedName>
        <fullName evidence="4">7-Alpha-hydroxysteroid dehydrogenase</fullName>
        <ecNumber evidence="4">1.1.1.159</ecNumber>
    </submittedName>
</protein>
<accession>A0A1K0IA56</accession>
<dbReference type="FunFam" id="3.40.50.720:FF:000084">
    <property type="entry name" value="Short-chain dehydrogenase reductase"/>
    <property type="match status" value="1"/>
</dbReference>
<dbReference type="RefSeq" id="WP_340520983.1">
    <property type="nucleotide sequence ID" value="NZ_FMSH01000057.1"/>
</dbReference>
<dbReference type="PANTHER" id="PTHR43639:SF1">
    <property type="entry name" value="SHORT-CHAIN DEHYDROGENASE_REDUCTASE FAMILY PROTEIN"/>
    <property type="match status" value="1"/>
</dbReference>
<dbReference type="InterPro" id="IPR002347">
    <property type="entry name" value="SDR_fam"/>
</dbReference>
<dbReference type="PRINTS" id="PR00081">
    <property type="entry name" value="GDHRDH"/>
</dbReference>
<dbReference type="PROSITE" id="PS00061">
    <property type="entry name" value="ADH_SHORT"/>
    <property type="match status" value="1"/>
</dbReference>
<gene>
    <name evidence="4" type="ORF">CNECB9_150014</name>
</gene>
<evidence type="ECO:0000259" key="3">
    <source>
        <dbReference type="SMART" id="SM00822"/>
    </source>
</evidence>
<dbReference type="GO" id="GO:0008709">
    <property type="term" value="F:cholate 7-alpha-dehydrogenase (NAD+) activity"/>
    <property type="evidence" value="ECO:0007669"/>
    <property type="project" value="UniProtKB-EC"/>
</dbReference>
<dbReference type="InterPro" id="IPR036291">
    <property type="entry name" value="NAD(P)-bd_dom_sf"/>
</dbReference>
<evidence type="ECO:0000313" key="4">
    <source>
        <dbReference type="EMBL" id="SCU74035.1"/>
    </source>
</evidence>
<reference evidence="4" key="1">
    <citation type="submission" date="2016-09" db="EMBL/GenBank/DDBJ databases">
        <authorList>
            <person name="Capua I."/>
            <person name="De Benedictis P."/>
            <person name="Joannis T."/>
            <person name="Lombin L.H."/>
            <person name="Cattoli G."/>
        </authorList>
    </citation>
    <scope>NUCLEOTIDE SEQUENCE</scope>
    <source>
        <strain evidence="4">B9</strain>
    </source>
</reference>
<sequence>MMTTTRVLEGKTALVTGGAGGIGAASALALLRDGAAVVLMGRRREALEAARRSLCAQVAGATVAISVGDACREDDVQAALQQAWELERRLDIVVATVGGGGFRPLLMHDAASLMAELELNIASAFLAVRHASPLMAPHGGAIVCISSNAARMTCRWLSAYCAAKAGLEAFVRAAAEELAGCGIRVNAVRPGLTRSGATGPMFDNPAMLDKFVAQMPLGRAGEPDDIASAVRYLAGPESGWVTGQSIAVDGGSELRGNPILDETVAAVYGEAALQAVLAGRIPEAG</sequence>
<keyword evidence="2 4" id="KW-0560">Oxidoreductase</keyword>
<dbReference type="Gene3D" id="3.40.50.720">
    <property type="entry name" value="NAD(P)-binding Rossmann-like Domain"/>
    <property type="match status" value="1"/>
</dbReference>
<name>A0A1K0IA56_CUPNE</name>
<comment type="similarity">
    <text evidence="1">Belongs to the short-chain dehydrogenases/reductases (SDR) family.</text>
</comment>
<dbReference type="SMART" id="SM00822">
    <property type="entry name" value="PKS_KR"/>
    <property type="match status" value="1"/>
</dbReference>
<dbReference type="InterPro" id="IPR057326">
    <property type="entry name" value="KR_dom"/>
</dbReference>
<dbReference type="EMBL" id="FMSH01000057">
    <property type="protein sequence ID" value="SCU74035.1"/>
    <property type="molecule type" value="Genomic_DNA"/>
</dbReference>
<evidence type="ECO:0000256" key="1">
    <source>
        <dbReference type="ARBA" id="ARBA00006484"/>
    </source>
</evidence>
<dbReference type="AlphaFoldDB" id="A0A1K0IA56"/>
<dbReference type="Pfam" id="PF13561">
    <property type="entry name" value="adh_short_C2"/>
    <property type="match status" value="1"/>
</dbReference>
<feature type="domain" description="Ketoreductase" evidence="3">
    <location>
        <begin position="11"/>
        <end position="193"/>
    </location>
</feature>
<dbReference type="CDD" id="cd05233">
    <property type="entry name" value="SDR_c"/>
    <property type="match status" value="1"/>
</dbReference>